<dbReference type="RefSeq" id="WP_380914836.1">
    <property type="nucleotide sequence ID" value="NZ_JBHTLS010000135.1"/>
</dbReference>
<evidence type="ECO:0000313" key="7">
    <source>
        <dbReference type="Proteomes" id="UP001597203"/>
    </source>
</evidence>
<feature type="domain" description="NAD-dependent epimerase/dehydratase" evidence="5">
    <location>
        <begin position="8"/>
        <end position="238"/>
    </location>
</feature>
<dbReference type="EC" id="4.1.1.35" evidence="6"/>
<evidence type="ECO:0000256" key="4">
    <source>
        <dbReference type="ARBA" id="ARBA00023239"/>
    </source>
</evidence>
<dbReference type="CDD" id="cd05230">
    <property type="entry name" value="UGD_SDR_e"/>
    <property type="match status" value="1"/>
</dbReference>
<keyword evidence="4 6" id="KW-0456">Lyase</keyword>
<protein>
    <submittedName>
        <fullName evidence="6">UDP-glucuronic acid decarboxylase family protein</fullName>
        <ecNumber evidence="6">4.1.1.35</ecNumber>
    </submittedName>
</protein>
<gene>
    <name evidence="6" type="ORF">ACFQ24_20990</name>
</gene>
<evidence type="ECO:0000256" key="3">
    <source>
        <dbReference type="ARBA" id="ARBA00023027"/>
    </source>
</evidence>
<reference evidence="7" key="1">
    <citation type="journal article" date="2019" name="Int. J. Syst. Evol. Microbiol.">
        <title>The Global Catalogue of Microorganisms (GCM) 10K type strain sequencing project: providing services to taxonomists for standard genome sequencing and annotation.</title>
        <authorList>
            <consortium name="The Broad Institute Genomics Platform"/>
            <consortium name="The Broad Institute Genome Sequencing Center for Infectious Disease"/>
            <person name="Wu L."/>
            <person name="Ma J."/>
        </authorList>
    </citation>
    <scope>NUCLEOTIDE SEQUENCE [LARGE SCALE GENOMIC DNA]</scope>
    <source>
        <strain evidence="7">CCUG 54329</strain>
    </source>
</reference>
<evidence type="ECO:0000256" key="2">
    <source>
        <dbReference type="ARBA" id="ARBA00022793"/>
    </source>
</evidence>
<keyword evidence="2" id="KW-0210">Decarboxylase</keyword>
<evidence type="ECO:0000256" key="1">
    <source>
        <dbReference type="ARBA" id="ARBA00001911"/>
    </source>
</evidence>
<evidence type="ECO:0000259" key="5">
    <source>
        <dbReference type="Pfam" id="PF01370"/>
    </source>
</evidence>
<dbReference type="InterPro" id="IPR036291">
    <property type="entry name" value="NAD(P)-bd_dom_sf"/>
</dbReference>
<organism evidence="6 7">
    <name type="scientific">Sphingobium olei</name>
    <dbReference type="NCBI Taxonomy" id="420955"/>
    <lineage>
        <taxon>Bacteria</taxon>
        <taxon>Pseudomonadati</taxon>
        <taxon>Pseudomonadota</taxon>
        <taxon>Alphaproteobacteria</taxon>
        <taxon>Sphingomonadales</taxon>
        <taxon>Sphingomonadaceae</taxon>
        <taxon>Sphingobium</taxon>
    </lineage>
</organism>
<comment type="cofactor">
    <cofactor evidence="1">
        <name>NAD(+)</name>
        <dbReference type="ChEBI" id="CHEBI:57540"/>
    </cofactor>
</comment>
<dbReference type="PANTHER" id="PTHR43078:SF6">
    <property type="entry name" value="UDP-GLUCURONIC ACID DECARBOXYLASE 1"/>
    <property type="match status" value="1"/>
</dbReference>
<sequence length="335" mass="37038">MRQGKQVALVAGGAGFIGSHLCRALLDRGYEVLCLDNLQTARTINLQPFEAEPDFRFIRADVVDPLPDAIARRRDISRIYNLACAASPPQYQADPEHTMLTSVVGTDHLLRLAEQTGARFLLTSTSEVYGDPEAHPQREDYRGWVNCTGPRACYDEGKRAAEAMAFDFARSGRADVRVARIFNTYGPNMHPDDGRVVSNLLCQALSGEDITIYGDGSQTRSFCYVSDMVDGLIALMEADLPELAPVNLGNPEEYSIVELAERIIAETGSPSRIVHRPLPVDDPRRRRPDISRARELLGWSPRVTLEDGLQRTCRFFAAEIGAPCEQIAPVHIAAE</sequence>
<dbReference type="Proteomes" id="UP001597203">
    <property type="component" value="Unassembled WGS sequence"/>
</dbReference>
<accession>A0ABW3P3S1</accession>
<comment type="caution">
    <text evidence="6">The sequence shown here is derived from an EMBL/GenBank/DDBJ whole genome shotgun (WGS) entry which is preliminary data.</text>
</comment>
<dbReference type="PANTHER" id="PTHR43078">
    <property type="entry name" value="UDP-GLUCURONIC ACID DECARBOXYLASE-RELATED"/>
    <property type="match status" value="1"/>
</dbReference>
<dbReference type="Gene3D" id="3.40.50.720">
    <property type="entry name" value="NAD(P)-binding Rossmann-like Domain"/>
    <property type="match status" value="1"/>
</dbReference>
<dbReference type="InterPro" id="IPR044516">
    <property type="entry name" value="UXS-like"/>
</dbReference>
<evidence type="ECO:0000313" key="6">
    <source>
        <dbReference type="EMBL" id="MFD1107351.1"/>
    </source>
</evidence>
<dbReference type="GO" id="GO:0048040">
    <property type="term" value="F:UDP-glucuronate decarboxylase activity"/>
    <property type="evidence" value="ECO:0007669"/>
    <property type="project" value="UniProtKB-EC"/>
</dbReference>
<dbReference type="EMBL" id="JBHTLS010000135">
    <property type="protein sequence ID" value="MFD1107351.1"/>
    <property type="molecule type" value="Genomic_DNA"/>
</dbReference>
<dbReference type="Pfam" id="PF01370">
    <property type="entry name" value="Epimerase"/>
    <property type="match status" value="1"/>
</dbReference>
<keyword evidence="7" id="KW-1185">Reference proteome</keyword>
<keyword evidence="3" id="KW-0520">NAD</keyword>
<dbReference type="InterPro" id="IPR001509">
    <property type="entry name" value="Epimerase_deHydtase"/>
</dbReference>
<dbReference type="SUPFAM" id="SSF51735">
    <property type="entry name" value="NAD(P)-binding Rossmann-fold domains"/>
    <property type="match status" value="1"/>
</dbReference>
<name>A0ABW3P3S1_9SPHN</name>
<proteinExistence type="predicted"/>